<dbReference type="EMBL" id="LAZR01000410">
    <property type="protein sequence ID" value="KKN70148.1"/>
    <property type="molecule type" value="Genomic_DNA"/>
</dbReference>
<reference evidence="2" key="1">
    <citation type="journal article" date="2015" name="Nature">
        <title>Complex archaea that bridge the gap between prokaryotes and eukaryotes.</title>
        <authorList>
            <person name="Spang A."/>
            <person name="Saw J.H."/>
            <person name="Jorgensen S.L."/>
            <person name="Zaremba-Niedzwiedzka K."/>
            <person name="Martijn J."/>
            <person name="Lind A.E."/>
            <person name="van Eijk R."/>
            <person name="Schleper C."/>
            <person name="Guy L."/>
            <person name="Ettema T.J."/>
        </authorList>
    </citation>
    <scope>NUCLEOTIDE SEQUENCE</scope>
</reference>
<dbReference type="AlphaFoldDB" id="A0A0F9VWN4"/>
<proteinExistence type="predicted"/>
<protein>
    <submittedName>
        <fullName evidence="2">Uncharacterized protein</fullName>
    </submittedName>
</protein>
<organism evidence="2">
    <name type="scientific">marine sediment metagenome</name>
    <dbReference type="NCBI Taxonomy" id="412755"/>
    <lineage>
        <taxon>unclassified sequences</taxon>
        <taxon>metagenomes</taxon>
        <taxon>ecological metagenomes</taxon>
    </lineage>
</organism>
<name>A0A0F9VWN4_9ZZZZ</name>
<feature type="region of interest" description="Disordered" evidence="1">
    <location>
        <begin position="1"/>
        <end position="21"/>
    </location>
</feature>
<accession>A0A0F9VWN4</accession>
<gene>
    <name evidence="2" type="ORF">LCGC14_0433800</name>
</gene>
<evidence type="ECO:0000256" key="1">
    <source>
        <dbReference type="SAM" id="MobiDB-lite"/>
    </source>
</evidence>
<sequence>MSMDDLVTGGKKKNGKTKTAFIEPPIEKTPVKVYRRLYMFQDSVNLLDDITYTKEQSGNYSYTQGDAIKEGLELLANKLKAEKAPEGYKKK</sequence>
<comment type="caution">
    <text evidence="2">The sequence shown here is derived from an EMBL/GenBank/DDBJ whole genome shotgun (WGS) entry which is preliminary data.</text>
</comment>
<evidence type="ECO:0000313" key="2">
    <source>
        <dbReference type="EMBL" id="KKN70148.1"/>
    </source>
</evidence>